<name>A0A9D2MNI9_9FIRM</name>
<dbReference type="Proteomes" id="UP000823921">
    <property type="component" value="Unassembled WGS sequence"/>
</dbReference>
<keyword evidence="1" id="KW-0472">Membrane</keyword>
<dbReference type="GO" id="GO:0003743">
    <property type="term" value="F:translation initiation factor activity"/>
    <property type="evidence" value="ECO:0007669"/>
    <property type="project" value="UniProtKB-KW"/>
</dbReference>
<gene>
    <name evidence="2" type="ORF">H9712_08050</name>
</gene>
<evidence type="ECO:0000313" key="3">
    <source>
        <dbReference type="Proteomes" id="UP000823921"/>
    </source>
</evidence>
<organism evidence="2 3">
    <name type="scientific">Candidatus Flavonifractor intestinigallinarum</name>
    <dbReference type="NCBI Taxonomy" id="2838586"/>
    <lineage>
        <taxon>Bacteria</taxon>
        <taxon>Bacillati</taxon>
        <taxon>Bacillota</taxon>
        <taxon>Clostridia</taxon>
        <taxon>Eubacteriales</taxon>
        <taxon>Oscillospiraceae</taxon>
        <taxon>Flavonifractor</taxon>
    </lineage>
</organism>
<sequence length="89" mass="9732">MVQGVSRQVIVVKSPDPRFFEQAIFIVKEDAFGKGASAEAVLQEARRAADGYLKRSSGWRRTWRKIPAPVYAAGGALGATLCWLLALLL</sequence>
<reference evidence="2" key="2">
    <citation type="submission" date="2021-04" db="EMBL/GenBank/DDBJ databases">
        <authorList>
            <person name="Gilroy R."/>
        </authorList>
    </citation>
    <scope>NUCLEOTIDE SEQUENCE</scope>
    <source>
        <strain evidence="2">CHK192-8294</strain>
    </source>
</reference>
<keyword evidence="2" id="KW-0648">Protein biosynthesis</keyword>
<comment type="caution">
    <text evidence="2">The sequence shown here is derived from an EMBL/GenBank/DDBJ whole genome shotgun (WGS) entry which is preliminary data.</text>
</comment>
<keyword evidence="2" id="KW-0396">Initiation factor</keyword>
<keyword evidence="1" id="KW-0812">Transmembrane</keyword>
<evidence type="ECO:0000313" key="2">
    <source>
        <dbReference type="EMBL" id="HJB80923.1"/>
    </source>
</evidence>
<dbReference type="EMBL" id="DWXO01000077">
    <property type="protein sequence ID" value="HJB80923.1"/>
    <property type="molecule type" value="Genomic_DNA"/>
</dbReference>
<evidence type="ECO:0000256" key="1">
    <source>
        <dbReference type="SAM" id="Phobius"/>
    </source>
</evidence>
<feature type="transmembrane region" description="Helical" evidence="1">
    <location>
        <begin position="70"/>
        <end position="88"/>
    </location>
</feature>
<accession>A0A9D2MNI9</accession>
<proteinExistence type="predicted"/>
<protein>
    <submittedName>
        <fullName evidence="2">Translation initiation factor 2</fullName>
    </submittedName>
</protein>
<keyword evidence="1" id="KW-1133">Transmembrane helix</keyword>
<reference evidence="2" key="1">
    <citation type="journal article" date="2021" name="PeerJ">
        <title>Extensive microbial diversity within the chicken gut microbiome revealed by metagenomics and culture.</title>
        <authorList>
            <person name="Gilroy R."/>
            <person name="Ravi A."/>
            <person name="Getino M."/>
            <person name="Pursley I."/>
            <person name="Horton D.L."/>
            <person name="Alikhan N.F."/>
            <person name="Baker D."/>
            <person name="Gharbi K."/>
            <person name="Hall N."/>
            <person name="Watson M."/>
            <person name="Adriaenssens E.M."/>
            <person name="Foster-Nyarko E."/>
            <person name="Jarju S."/>
            <person name="Secka A."/>
            <person name="Antonio M."/>
            <person name="Oren A."/>
            <person name="Chaudhuri R.R."/>
            <person name="La Ragione R."/>
            <person name="Hildebrand F."/>
            <person name="Pallen M.J."/>
        </authorList>
    </citation>
    <scope>NUCLEOTIDE SEQUENCE</scope>
    <source>
        <strain evidence="2">CHK192-8294</strain>
    </source>
</reference>
<dbReference type="AlphaFoldDB" id="A0A9D2MNI9"/>